<keyword evidence="2 5" id="KW-0808">Transferase</keyword>
<name>A0ABU6YK83_9FABA</name>
<dbReference type="InterPro" id="IPR029063">
    <property type="entry name" value="SAM-dependent_MTases_sf"/>
</dbReference>
<keyword evidence="4 5" id="KW-0694">RNA-binding</keyword>
<dbReference type="Proteomes" id="UP001341840">
    <property type="component" value="Unassembled WGS sequence"/>
</dbReference>
<dbReference type="EMBL" id="JASCZI010242366">
    <property type="protein sequence ID" value="MED6210812.1"/>
    <property type="molecule type" value="Genomic_DNA"/>
</dbReference>
<keyword evidence="8" id="KW-1185">Reference proteome</keyword>
<evidence type="ECO:0000313" key="8">
    <source>
        <dbReference type="Proteomes" id="UP001341840"/>
    </source>
</evidence>
<dbReference type="PROSITE" id="PS51686">
    <property type="entry name" value="SAM_MT_RSMB_NOP"/>
    <property type="match status" value="1"/>
</dbReference>
<accession>A0ABU6YK83</accession>
<protein>
    <recommendedName>
        <fullName evidence="6">SAM-dependent MTase RsmB/NOP-type domain-containing protein</fullName>
    </recommendedName>
</protein>
<dbReference type="PRINTS" id="PR02010">
    <property type="entry name" value="RCMT9"/>
</dbReference>
<keyword evidence="1 5" id="KW-0489">Methyltransferase</keyword>
<dbReference type="SUPFAM" id="SSF53335">
    <property type="entry name" value="S-adenosyl-L-methionine-dependent methyltransferases"/>
    <property type="match status" value="1"/>
</dbReference>
<dbReference type="InterPro" id="IPR001678">
    <property type="entry name" value="MeTrfase_RsmB-F_NOP2_dom"/>
</dbReference>
<dbReference type="PANTHER" id="PTHR22807">
    <property type="entry name" value="NOP2 YEAST -RELATED NOL1/NOP2/FMU SUN DOMAIN-CONTAINING"/>
    <property type="match status" value="1"/>
</dbReference>
<comment type="caution">
    <text evidence="5">Lacks conserved residue(s) required for the propagation of feature annotation.</text>
</comment>
<dbReference type="InterPro" id="IPR049560">
    <property type="entry name" value="MeTrfase_RsmB-F_NOP2_cat"/>
</dbReference>
<evidence type="ECO:0000256" key="1">
    <source>
        <dbReference type="ARBA" id="ARBA00022603"/>
    </source>
</evidence>
<evidence type="ECO:0000256" key="4">
    <source>
        <dbReference type="ARBA" id="ARBA00022884"/>
    </source>
</evidence>
<sequence length="385" mass="42831">MEEDAATLPLPEAFLQFLEANGLDPSIYTAIDSTPRFIRLKPGFDACVEEVEEEVKCKLEKVQWLQGFYSLPPHVQIAGSRAYQEGKIYGIDASSGAAVMALNISPGDHVLDLCAAPGAKLCMILDLLGDSGSVTGVDVARHRLAACRTMLLKYALGDRCRLFVADGTTFSVIPYQTVESGLEEKDDVFKEWTSRRPWKERRKVNRTGIPQSVSKSQPPELIYYGRNSGVVGLTKGELYNTVSDVEMGNHGYDKVLVDAECTHDGSVKHIQKFENWGWGTFQRRVLDAERTDNLHVLQLNLLTNGFRLLKVGGSLVYSTCSLTLAQNEYVVEHFLKENVNAELAEIDAARNWPCRSGGIPKTWRFDPFTSQTSGLFVAKFRKVSI</sequence>
<dbReference type="PRINTS" id="PR02008">
    <property type="entry name" value="RCMTFAMILY"/>
</dbReference>
<dbReference type="Pfam" id="PF01189">
    <property type="entry name" value="Methyltr_RsmB-F"/>
    <property type="match status" value="2"/>
</dbReference>
<feature type="domain" description="SAM-dependent MTase RsmB/NOP-type" evidence="6">
    <location>
        <begin position="23"/>
        <end position="383"/>
    </location>
</feature>
<evidence type="ECO:0000256" key="5">
    <source>
        <dbReference type="PROSITE-ProRule" id="PRU01023"/>
    </source>
</evidence>
<comment type="similarity">
    <text evidence="5">Belongs to the class I-like SAM-binding methyltransferase superfamily. RsmB/NOP family.</text>
</comment>
<organism evidence="7 8">
    <name type="scientific">Stylosanthes scabra</name>
    <dbReference type="NCBI Taxonomy" id="79078"/>
    <lineage>
        <taxon>Eukaryota</taxon>
        <taxon>Viridiplantae</taxon>
        <taxon>Streptophyta</taxon>
        <taxon>Embryophyta</taxon>
        <taxon>Tracheophyta</taxon>
        <taxon>Spermatophyta</taxon>
        <taxon>Magnoliopsida</taxon>
        <taxon>eudicotyledons</taxon>
        <taxon>Gunneridae</taxon>
        <taxon>Pentapetalae</taxon>
        <taxon>rosids</taxon>
        <taxon>fabids</taxon>
        <taxon>Fabales</taxon>
        <taxon>Fabaceae</taxon>
        <taxon>Papilionoideae</taxon>
        <taxon>50 kb inversion clade</taxon>
        <taxon>dalbergioids sensu lato</taxon>
        <taxon>Dalbergieae</taxon>
        <taxon>Pterocarpus clade</taxon>
        <taxon>Stylosanthes</taxon>
    </lineage>
</organism>
<dbReference type="InterPro" id="IPR023269">
    <property type="entry name" value="RCMT_subfamily_9"/>
</dbReference>
<feature type="binding site" evidence="5">
    <location>
        <position position="138"/>
    </location>
    <ligand>
        <name>S-adenosyl-L-methionine</name>
        <dbReference type="ChEBI" id="CHEBI:59789"/>
    </ligand>
</feature>
<feature type="binding site" evidence="5">
    <location>
        <position position="166"/>
    </location>
    <ligand>
        <name>S-adenosyl-L-methionine</name>
        <dbReference type="ChEBI" id="CHEBI:59789"/>
    </ligand>
</feature>
<comment type="caution">
    <text evidence="7">The sequence shown here is derived from an EMBL/GenBank/DDBJ whole genome shotgun (WGS) entry which is preliminary data.</text>
</comment>
<dbReference type="CDD" id="cd02440">
    <property type="entry name" value="AdoMet_MTases"/>
    <property type="match status" value="1"/>
</dbReference>
<gene>
    <name evidence="7" type="ORF">PIB30_067668</name>
</gene>
<evidence type="ECO:0000313" key="7">
    <source>
        <dbReference type="EMBL" id="MED6210812.1"/>
    </source>
</evidence>
<reference evidence="7 8" key="1">
    <citation type="journal article" date="2023" name="Plants (Basel)">
        <title>Bridging the Gap: Combining Genomics and Transcriptomics Approaches to Understand Stylosanthes scabra, an Orphan Legume from the Brazilian Caatinga.</title>
        <authorList>
            <person name="Ferreira-Neto J.R.C."/>
            <person name="da Silva M.D."/>
            <person name="Binneck E."/>
            <person name="de Melo N.F."/>
            <person name="da Silva R.H."/>
            <person name="de Melo A.L.T.M."/>
            <person name="Pandolfi V."/>
            <person name="Bustamante F.O."/>
            <person name="Brasileiro-Vidal A.C."/>
            <person name="Benko-Iseppon A.M."/>
        </authorList>
    </citation>
    <scope>NUCLEOTIDE SEQUENCE [LARGE SCALE GENOMIC DNA]</scope>
    <source>
        <tissue evidence="7">Leaves</tissue>
    </source>
</reference>
<dbReference type="PANTHER" id="PTHR22807:SF16">
    <property type="entry name" value="SAM-DEPENDENT MTASE RSMB_NOP-TYPE DOMAIN-CONTAINING PROTEIN"/>
    <property type="match status" value="1"/>
</dbReference>
<dbReference type="InterPro" id="IPR023267">
    <property type="entry name" value="RCMT"/>
</dbReference>
<proteinExistence type="inferred from homology"/>
<feature type="binding site" evidence="5">
    <location>
        <position position="258"/>
    </location>
    <ligand>
        <name>S-adenosyl-L-methionine</name>
        <dbReference type="ChEBI" id="CHEBI:59789"/>
    </ligand>
</feature>
<feature type="active site" description="Nucleophile" evidence="5">
    <location>
        <position position="320"/>
    </location>
</feature>
<evidence type="ECO:0000256" key="3">
    <source>
        <dbReference type="ARBA" id="ARBA00022691"/>
    </source>
</evidence>
<evidence type="ECO:0000256" key="2">
    <source>
        <dbReference type="ARBA" id="ARBA00022679"/>
    </source>
</evidence>
<evidence type="ECO:0000259" key="6">
    <source>
        <dbReference type="PROSITE" id="PS51686"/>
    </source>
</evidence>
<dbReference type="Gene3D" id="3.40.50.150">
    <property type="entry name" value="Vaccinia Virus protein VP39"/>
    <property type="match status" value="1"/>
</dbReference>
<keyword evidence="3 5" id="KW-0949">S-adenosyl-L-methionine</keyword>